<comment type="caution">
    <text evidence="8">The sequence shown here is derived from an EMBL/GenBank/DDBJ whole genome shotgun (WGS) entry which is preliminary data.</text>
</comment>
<evidence type="ECO:0000313" key="8">
    <source>
        <dbReference type="EMBL" id="NGN45145.1"/>
    </source>
</evidence>
<name>A0A7C9VAM8_9HYPH</name>
<evidence type="ECO:0000256" key="5">
    <source>
        <dbReference type="ARBA" id="ARBA00045658"/>
    </source>
</evidence>
<evidence type="ECO:0000259" key="7">
    <source>
        <dbReference type="SMART" id="SM00833"/>
    </source>
</evidence>
<comment type="similarity">
    <text evidence="4">Belongs to the SIMIBI class G3E GTPase family. ZNG1 subfamily.</text>
</comment>
<evidence type="ECO:0000256" key="6">
    <source>
        <dbReference type="ARBA" id="ARBA00049117"/>
    </source>
</evidence>
<evidence type="ECO:0000313" key="9">
    <source>
        <dbReference type="Proteomes" id="UP000481252"/>
    </source>
</evidence>
<evidence type="ECO:0000256" key="4">
    <source>
        <dbReference type="ARBA" id="ARBA00034320"/>
    </source>
</evidence>
<dbReference type="SUPFAM" id="SSF52540">
    <property type="entry name" value="P-loop containing nucleoside triphosphate hydrolases"/>
    <property type="match status" value="1"/>
</dbReference>
<keyword evidence="1" id="KW-0547">Nucleotide-binding</keyword>
<comment type="function">
    <text evidence="5">Zinc chaperone that directly transfers zinc cofactor to target proteins, thereby activating them. Zinc is transferred from the CXCC motif in the GTPase domain to the zinc binding site in target proteins in a process requiring GTP hydrolysis.</text>
</comment>
<feature type="domain" description="CobW C-terminal" evidence="7">
    <location>
        <begin position="220"/>
        <end position="314"/>
    </location>
</feature>
<evidence type="ECO:0000256" key="1">
    <source>
        <dbReference type="ARBA" id="ARBA00022741"/>
    </source>
</evidence>
<protein>
    <recommendedName>
        <fullName evidence="7">CobW C-terminal domain-containing protein</fullName>
    </recommendedName>
</protein>
<dbReference type="EMBL" id="JAAKZG010000027">
    <property type="protein sequence ID" value="NGN45145.1"/>
    <property type="molecule type" value="Genomic_DNA"/>
</dbReference>
<dbReference type="InterPro" id="IPR036627">
    <property type="entry name" value="CobW-likC_sf"/>
</dbReference>
<dbReference type="InterPro" id="IPR003495">
    <property type="entry name" value="CobW/HypB/UreG_nucleotide-bd"/>
</dbReference>
<keyword evidence="3" id="KW-0143">Chaperone</keyword>
<dbReference type="GO" id="GO:0005737">
    <property type="term" value="C:cytoplasm"/>
    <property type="evidence" value="ECO:0007669"/>
    <property type="project" value="TreeGrafter"/>
</dbReference>
<keyword evidence="2" id="KW-0378">Hydrolase</keyword>
<accession>A0A7C9VAM8</accession>
<proteinExistence type="inferred from homology"/>
<evidence type="ECO:0000256" key="3">
    <source>
        <dbReference type="ARBA" id="ARBA00023186"/>
    </source>
</evidence>
<keyword evidence="9" id="KW-1185">Reference proteome</keyword>
<gene>
    <name evidence="8" type="ORF">G6N74_29255</name>
</gene>
<sequence length="334" mass="37010">MDDRLPVLIVTGFLGSGKTTLVQRLLQRIGGEETGVIVNEFGEVAVDNRLYVGMPDDAEIISNGLARKEDISRAFYNIVKRAKADKAKMKRVIFETSGLADPTPVIAVLAEDAWLKANLRLVRVVSAVDAVAGIGSIDTYSETRQQIAVSDLAILTKSDLRAAVDFDAVQLKLRTLVPDLELVDAQSPEFREEELFAEDSRTFPRPAIQEPSASGETSDFQSFVLPITETVDWPLFTLWLSALLFAHGDRIVRVKGLLKTDASRGLLAIHGVQRTMHPPTHMPEKEARPDDCHLVFIVHSIDQASIRSSYQRFVERRFPRAPTASSRFSSIPCN</sequence>
<evidence type="ECO:0000256" key="2">
    <source>
        <dbReference type="ARBA" id="ARBA00022801"/>
    </source>
</evidence>
<organism evidence="8 9">
    <name type="scientific">Mesorhizobium zhangyense</name>
    <dbReference type="NCBI Taxonomy" id="1776730"/>
    <lineage>
        <taxon>Bacteria</taxon>
        <taxon>Pseudomonadati</taxon>
        <taxon>Pseudomonadota</taxon>
        <taxon>Alphaproteobacteria</taxon>
        <taxon>Hyphomicrobiales</taxon>
        <taxon>Phyllobacteriaceae</taxon>
        <taxon>Mesorhizobium</taxon>
    </lineage>
</organism>
<dbReference type="SUPFAM" id="SSF90002">
    <property type="entry name" value="Hypothetical protein YjiA, C-terminal domain"/>
    <property type="match status" value="1"/>
</dbReference>
<dbReference type="InterPro" id="IPR051316">
    <property type="entry name" value="Zinc-reg_GTPase_activator"/>
</dbReference>
<dbReference type="SMART" id="SM00833">
    <property type="entry name" value="CobW_C"/>
    <property type="match status" value="1"/>
</dbReference>
<dbReference type="Gene3D" id="3.40.50.300">
    <property type="entry name" value="P-loop containing nucleotide triphosphate hydrolases"/>
    <property type="match status" value="1"/>
</dbReference>
<dbReference type="Gene3D" id="3.30.1220.10">
    <property type="entry name" value="CobW-like, C-terminal domain"/>
    <property type="match status" value="1"/>
</dbReference>
<dbReference type="RefSeq" id="WP_165121520.1">
    <property type="nucleotide sequence ID" value="NZ_JAAKZG010000027.1"/>
</dbReference>
<dbReference type="GO" id="GO:0000166">
    <property type="term" value="F:nucleotide binding"/>
    <property type="evidence" value="ECO:0007669"/>
    <property type="project" value="UniProtKB-KW"/>
</dbReference>
<dbReference type="InterPro" id="IPR011629">
    <property type="entry name" value="CobW-like_C"/>
</dbReference>
<dbReference type="PANTHER" id="PTHR13748">
    <property type="entry name" value="COBW-RELATED"/>
    <property type="match status" value="1"/>
</dbReference>
<dbReference type="PANTHER" id="PTHR13748:SF62">
    <property type="entry name" value="COBW DOMAIN-CONTAINING PROTEIN"/>
    <property type="match status" value="1"/>
</dbReference>
<dbReference type="Proteomes" id="UP000481252">
    <property type="component" value="Unassembled WGS sequence"/>
</dbReference>
<comment type="catalytic activity">
    <reaction evidence="6">
        <text>GTP + H2O = GDP + phosphate + H(+)</text>
        <dbReference type="Rhea" id="RHEA:19669"/>
        <dbReference type="ChEBI" id="CHEBI:15377"/>
        <dbReference type="ChEBI" id="CHEBI:15378"/>
        <dbReference type="ChEBI" id="CHEBI:37565"/>
        <dbReference type="ChEBI" id="CHEBI:43474"/>
        <dbReference type="ChEBI" id="CHEBI:58189"/>
    </reaction>
    <physiologicalReaction direction="left-to-right" evidence="6">
        <dbReference type="Rhea" id="RHEA:19670"/>
    </physiologicalReaction>
</comment>
<dbReference type="GO" id="GO:0016787">
    <property type="term" value="F:hydrolase activity"/>
    <property type="evidence" value="ECO:0007669"/>
    <property type="project" value="UniProtKB-KW"/>
</dbReference>
<dbReference type="Pfam" id="PF02492">
    <property type="entry name" value="cobW"/>
    <property type="match status" value="1"/>
</dbReference>
<dbReference type="InterPro" id="IPR027417">
    <property type="entry name" value="P-loop_NTPase"/>
</dbReference>
<reference evidence="8 9" key="1">
    <citation type="submission" date="2020-02" db="EMBL/GenBank/DDBJ databases">
        <title>Genome sequence of the type strain CGMCC 1.15528 of Mesorhizobium zhangyense.</title>
        <authorList>
            <person name="Gao J."/>
            <person name="Sun J."/>
        </authorList>
    </citation>
    <scope>NUCLEOTIDE SEQUENCE [LARGE SCALE GENOMIC DNA]</scope>
    <source>
        <strain evidence="8 9">CGMCC 1.15528</strain>
    </source>
</reference>
<dbReference type="Pfam" id="PF07683">
    <property type="entry name" value="CobW_C"/>
    <property type="match status" value="1"/>
</dbReference>
<dbReference type="AlphaFoldDB" id="A0A7C9VAM8"/>